<dbReference type="Proteomes" id="UP001239111">
    <property type="component" value="Chromosome 4"/>
</dbReference>
<evidence type="ECO:0000313" key="2">
    <source>
        <dbReference type="Proteomes" id="UP001239111"/>
    </source>
</evidence>
<dbReference type="EMBL" id="CM056744">
    <property type="protein sequence ID" value="KAJ8665599.1"/>
    <property type="molecule type" value="Genomic_DNA"/>
</dbReference>
<accession>A0ACC2N5J4</accession>
<proteinExistence type="predicted"/>
<name>A0ACC2N5J4_9HYME</name>
<keyword evidence="2" id="KW-1185">Reference proteome</keyword>
<comment type="caution">
    <text evidence="1">The sequence shown here is derived from an EMBL/GenBank/DDBJ whole genome shotgun (WGS) entry which is preliminary data.</text>
</comment>
<evidence type="ECO:0000313" key="1">
    <source>
        <dbReference type="EMBL" id="KAJ8665599.1"/>
    </source>
</evidence>
<gene>
    <name evidence="1" type="ORF">QAD02_007261</name>
</gene>
<organism evidence="1 2">
    <name type="scientific">Eretmocerus hayati</name>
    <dbReference type="NCBI Taxonomy" id="131215"/>
    <lineage>
        <taxon>Eukaryota</taxon>
        <taxon>Metazoa</taxon>
        <taxon>Ecdysozoa</taxon>
        <taxon>Arthropoda</taxon>
        <taxon>Hexapoda</taxon>
        <taxon>Insecta</taxon>
        <taxon>Pterygota</taxon>
        <taxon>Neoptera</taxon>
        <taxon>Endopterygota</taxon>
        <taxon>Hymenoptera</taxon>
        <taxon>Apocrita</taxon>
        <taxon>Proctotrupomorpha</taxon>
        <taxon>Chalcidoidea</taxon>
        <taxon>Aphelinidae</taxon>
        <taxon>Aphelininae</taxon>
        <taxon>Eretmocerus</taxon>
    </lineage>
</organism>
<protein>
    <submittedName>
        <fullName evidence="1">Uncharacterized protein</fullName>
    </submittedName>
</protein>
<sequence>MSLWQSLNQCSQLYPETRKLEDLEIKTRSHRIINLVEHLKSKGKELIICKLCDPETQDISSVFLPKAFAVQIKDNIASFGNELRSYNINPNVPKAGGIVFENGEACQD</sequence>
<reference evidence="1" key="1">
    <citation type="submission" date="2023-04" db="EMBL/GenBank/DDBJ databases">
        <title>A chromosome-level genome assembly of the parasitoid wasp Eretmocerus hayati.</title>
        <authorList>
            <person name="Zhong Y."/>
            <person name="Liu S."/>
            <person name="Liu Y."/>
        </authorList>
    </citation>
    <scope>NUCLEOTIDE SEQUENCE</scope>
    <source>
        <strain evidence="1">ZJU_SS_LIU_2023</strain>
    </source>
</reference>